<accession>A0ABS5TNX3</accession>
<sequence length="215" mass="23430">MSDASGFLRDTADAYDAMVTGYVEMIDGLMDRHPLDRAMLGVLAELVRGAGGGPVADIGCGPGENTDLLSRLGLDAFGIDLSPGMIDHARRTYPGLRFEVGSMLGLDLPDASLAGVLAWYSIIHVPWERRAEVFAEFHRVLAPGGHLLLGFQVGSDSRHRDEAFGRPINLDWRRQQPDEVIALLRQAGFRLWSSTVRESDGQEPTAQGFVLAVRS</sequence>
<organism evidence="2 3">
    <name type="scientific">Kineosporia corallincola</name>
    <dbReference type="NCBI Taxonomy" id="2835133"/>
    <lineage>
        <taxon>Bacteria</taxon>
        <taxon>Bacillati</taxon>
        <taxon>Actinomycetota</taxon>
        <taxon>Actinomycetes</taxon>
        <taxon>Kineosporiales</taxon>
        <taxon>Kineosporiaceae</taxon>
        <taxon>Kineosporia</taxon>
    </lineage>
</organism>
<keyword evidence="2" id="KW-0808">Transferase</keyword>
<gene>
    <name evidence="2" type="ORF">KIH74_27915</name>
</gene>
<dbReference type="Gene3D" id="3.40.50.150">
    <property type="entry name" value="Vaccinia Virus protein VP39"/>
    <property type="match status" value="1"/>
</dbReference>
<dbReference type="RefSeq" id="WP_214159334.1">
    <property type="nucleotide sequence ID" value="NZ_JAHBAY010000013.1"/>
</dbReference>
<dbReference type="CDD" id="cd02440">
    <property type="entry name" value="AdoMet_MTases"/>
    <property type="match status" value="1"/>
</dbReference>
<comment type="caution">
    <text evidence="2">The sequence shown here is derived from an EMBL/GenBank/DDBJ whole genome shotgun (WGS) entry which is preliminary data.</text>
</comment>
<dbReference type="EMBL" id="JAHBAY010000013">
    <property type="protein sequence ID" value="MBT0772801.1"/>
    <property type="molecule type" value="Genomic_DNA"/>
</dbReference>
<dbReference type="InterPro" id="IPR029063">
    <property type="entry name" value="SAM-dependent_MTases_sf"/>
</dbReference>
<feature type="domain" description="Methyltransferase" evidence="1">
    <location>
        <begin position="55"/>
        <end position="145"/>
    </location>
</feature>
<protein>
    <submittedName>
        <fullName evidence="2">Class I SAM-dependent methyltransferase</fullName>
    </submittedName>
</protein>
<proteinExistence type="predicted"/>
<dbReference type="Proteomes" id="UP001197247">
    <property type="component" value="Unassembled WGS sequence"/>
</dbReference>
<evidence type="ECO:0000313" key="3">
    <source>
        <dbReference type="Proteomes" id="UP001197247"/>
    </source>
</evidence>
<reference evidence="2 3" key="1">
    <citation type="submission" date="2021-05" db="EMBL/GenBank/DDBJ databases">
        <title>Kineosporia and Streptomyces sp. nov. two new marine actinobacteria isolated from Coral.</title>
        <authorList>
            <person name="Buangrab K."/>
            <person name="Sutthacheep M."/>
            <person name="Yeemin T."/>
            <person name="Harunari E."/>
            <person name="Igarashi Y."/>
            <person name="Kanchanasin P."/>
            <person name="Tanasupawat S."/>
            <person name="Phongsopitanun W."/>
        </authorList>
    </citation>
    <scope>NUCLEOTIDE SEQUENCE [LARGE SCALE GENOMIC DNA]</scope>
    <source>
        <strain evidence="2 3">J2-2</strain>
    </source>
</reference>
<dbReference type="SUPFAM" id="SSF53335">
    <property type="entry name" value="S-adenosyl-L-methionine-dependent methyltransferases"/>
    <property type="match status" value="1"/>
</dbReference>
<dbReference type="GO" id="GO:0008168">
    <property type="term" value="F:methyltransferase activity"/>
    <property type="evidence" value="ECO:0007669"/>
    <property type="project" value="UniProtKB-KW"/>
</dbReference>
<dbReference type="PANTHER" id="PTHR42912:SF95">
    <property type="entry name" value="METHYLTRANSFERASE TYPE 11 DOMAIN-CONTAINING PROTEIN"/>
    <property type="match status" value="1"/>
</dbReference>
<evidence type="ECO:0000313" key="2">
    <source>
        <dbReference type="EMBL" id="MBT0772801.1"/>
    </source>
</evidence>
<dbReference type="InterPro" id="IPR041698">
    <property type="entry name" value="Methyltransf_25"/>
</dbReference>
<name>A0ABS5TNX3_9ACTN</name>
<keyword evidence="3" id="KW-1185">Reference proteome</keyword>
<dbReference type="PANTHER" id="PTHR42912">
    <property type="entry name" value="METHYLTRANSFERASE"/>
    <property type="match status" value="1"/>
</dbReference>
<dbReference type="Pfam" id="PF13649">
    <property type="entry name" value="Methyltransf_25"/>
    <property type="match status" value="1"/>
</dbReference>
<keyword evidence="2" id="KW-0489">Methyltransferase</keyword>
<evidence type="ECO:0000259" key="1">
    <source>
        <dbReference type="Pfam" id="PF13649"/>
    </source>
</evidence>
<dbReference type="GO" id="GO:0032259">
    <property type="term" value="P:methylation"/>
    <property type="evidence" value="ECO:0007669"/>
    <property type="project" value="UniProtKB-KW"/>
</dbReference>
<dbReference type="InterPro" id="IPR050508">
    <property type="entry name" value="Methyltransf_Superfamily"/>
</dbReference>